<organism evidence="1">
    <name type="scientific">Candidatus Methanophagaceae archaeon ANME-1 ERB6</name>
    <dbReference type="NCBI Taxonomy" id="2759912"/>
    <lineage>
        <taxon>Archaea</taxon>
        <taxon>Methanobacteriati</taxon>
        <taxon>Methanobacteriota</taxon>
        <taxon>Stenosarchaea group</taxon>
        <taxon>Methanomicrobia</taxon>
        <taxon>Candidatus Methanophagales</taxon>
        <taxon>Candidatus Methanophagaceae</taxon>
    </lineage>
</organism>
<sequence>MKGAELQFSIPEKLEEPTPLFQSILELIAMTLKVPHLLINGANKLGILLLSCSNHYEHLAELGKMFINGEISLEDFLPNLQSNTNISDATLIKRKGKRIYGAKRLRNYVSGVHERLQDVLLTVKRCGGRNYISLSTNLNGVFGKGRWETCF</sequence>
<dbReference type="EMBL" id="MT631455">
    <property type="protein sequence ID" value="QNO50921.1"/>
    <property type="molecule type" value="Genomic_DNA"/>
</dbReference>
<accession>A0A7G9YSD7</accession>
<name>A0A7G9YSD7_9EURY</name>
<evidence type="ECO:0000313" key="1">
    <source>
        <dbReference type="EMBL" id="QNO50921.1"/>
    </source>
</evidence>
<protein>
    <submittedName>
        <fullName evidence="1">Uncharacterized protein</fullName>
    </submittedName>
</protein>
<dbReference type="AlphaFoldDB" id="A0A7G9YSD7"/>
<reference evidence="1" key="1">
    <citation type="submission" date="2020-06" db="EMBL/GenBank/DDBJ databases">
        <title>Unique genomic features of the anaerobic methanotrophic archaea.</title>
        <authorList>
            <person name="Chadwick G.L."/>
            <person name="Skennerton C.T."/>
            <person name="Laso-Perez R."/>
            <person name="Leu A.O."/>
            <person name="Speth D.R."/>
            <person name="Yu H."/>
            <person name="Morgan-Lang C."/>
            <person name="Hatzenpichler R."/>
            <person name="Goudeau D."/>
            <person name="Malmstrom R."/>
            <person name="Brazelton W.J."/>
            <person name="Woyke T."/>
            <person name="Hallam S.J."/>
            <person name="Tyson G.W."/>
            <person name="Wegener G."/>
            <person name="Boetius A."/>
            <person name="Orphan V."/>
        </authorList>
    </citation>
    <scope>NUCLEOTIDE SEQUENCE</scope>
</reference>
<gene>
    <name evidence="1" type="ORF">LELLBOIK_00036</name>
</gene>
<proteinExistence type="predicted"/>